<evidence type="ECO:0000256" key="1">
    <source>
        <dbReference type="SAM" id="MobiDB-lite"/>
    </source>
</evidence>
<dbReference type="HOGENOM" id="CLU_672295_0_0_11"/>
<feature type="compositionally biased region" description="Polar residues" evidence="1">
    <location>
        <begin position="298"/>
        <end position="307"/>
    </location>
</feature>
<accession>B2GHZ0</accession>
<feature type="domain" description="DUF4097" evidence="3">
    <location>
        <begin position="104"/>
        <end position="241"/>
    </location>
</feature>
<keyword evidence="2" id="KW-0812">Transmembrane</keyword>
<protein>
    <recommendedName>
        <fullName evidence="3">DUF4097 domain-containing protein</fullName>
    </recommendedName>
</protein>
<feature type="region of interest" description="Disordered" evidence="1">
    <location>
        <begin position="282"/>
        <end position="409"/>
    </location>
</feature>
<organism evidence="4 5">
    <name type="scientific">Kocuria rhizophila (strain ATCC 9341 / DSM 348 / NBRC 103217 / DC2201)</name>
    <dbReference type="NCBI Taxonomy" id="378753"/>
    <lineage>
        <taxon>Bacteria</taxon>
        <taxon>Bacillati</taxon>
        <taxon>Actinomycetota</taxon>
        <taxon>Actinomycetes</taxon>
        <taxon>Micrococcales</taxon>
        <taxon>Micrococcaceae</taxon>
        <taxon>Kocuria</taxon>
    </lineage>
</organism>
<evidence type="ECO:0000313" key="4">
    <source>
        <dbReference type="EMBL" id="BAG30502.1"/>
    </source>
</evidence>
<feature type="compositionally biased region" description="Low complexity" evidence="1">
    <location>
        <begin position="308"/>
        <end position="322"/>
    </location>
</feature>
<feature type="compositionally biased region" description="Low complexity" evidence="1">
    <location>
        <begin position="381"/>
        <end position="399"/>
    </location>
</feature>
<feature type="transmembrane region" description="Helical" evidence="2">
    <location>
        <begin position="62"/>
        <end position="90"/>
    </location>
</feature>
<proteinExistence type="predicted"/>
<feature type="compositionally biased region" description="Polar residues" evidence="1">
    <location>
        <begin position="365"/>
        <end position="380"/>
    </location>
</feature>
<dbReference type="EMBL" id="AP009152">
    <property type="protein sequence ID" value="BAG30502.1"/>
    <property type="molecule type" value="Genomic_DNA"/>
</dbReference>
<dbReference type="Proteomes" id="UP000008838">
    <property type="component" value="Chromosome"/>
</dbReference>
<feature type="compositionally biased region" description="Low complexity" evidence="1">
    <location>
        <begin position="8"/>
        <end position="18"/>
    </location>
</feature>
<feature type="region of interest" description="Disordered" evidence="1">
    <location>
        <begin position="1"/>
        <end position="58"/>
    </location>
</feature>
<name>B2GHZ0_KOCRD</name>
<dbReference type="Pfam" id="PF13349">
    <property type="entry name" value="DUF4097"/>
    <property type="match status" value="1"/>
</dbReference>
<sequence>MSTQFPDPSSSSSSTTPPAGLPGDGRPPQDLPNAAPLGAGHLSGASHEPHDRPMSRGERRAWNTATAVLGGVVALGLVLGGAGTAAALALTQERDGSWTAASAIKKIRVDTRTATVNVTTSPTVEHVEVQWHETGWWLPDHQITPTVENGVLSLDAVPQEESAWATGPRQISVVVPQDAPAASLDISSTSGAVNVQGTYQDVSAFSEMGSVTATDVKASVLDARATTGQVVLDGVRVKNRLDAHVTLGMALVEAQGPAPQRTSVTATTGAYGVDMPGADYWYPQSSQHDVADPHHPRTTTPGGSESAGNSWGNGDSWSSDEGLQAATQGGAPSTEYDADSKCDAAPKGRPCLFLKGTPVDVRDSGTVNSRNGDWQEPTENSPGSLRSSDSPRSSGSPTPAVTTAPAREQ</sequence>
<reference evidence="4 5" key="1">
    <citation type="journal article" date="2008" name="J. Bacteriol.">
        <title>Complete genome sequence of the soil actinomycete Kocuria rhizophila.</title>
        <authorList>
            <person name="Takarada H."/>
            <person name="Sekine M."/>
            <person name="Kosugi H."/>
            <person name="Matsuo Y."/>
            <person name="Fujisawa T."/>
            <person name="Omata S."/>
            <person name="Kishi E."/>
            <person name="Shimizu A."/>
            <person name="Tsukatani N."/>
            <person name="Tanikawa S."/>
            <person name="Fujita N."/>
            <person name="Harayama S."/>
        </authorList>
    </citation>
    <scope>NUCLEOTIDE SEQUENCE [LARGE SCALE GENOMIC DNA]</scope>
    <source>
        <strain evidence="5">ATCC 9341 / DSM 348 / NBRC 103217 / DC2201</strain>
    </source>
</reference>
<dbReference type="STRING" id="378753.KRH_21550"/>
<evidence type="ECO:0000256" key="2">
    <source>
        <dbReference type="SAM" id="Phobius"/>
    </source>
</evidence>
<gene>
    <name evidence="4" type="ordered locus">KRH_21550</name>
</gene>
<dbReference type="KEGG" id="krh:KRH_21550"/>
<evidence type="ECO:0000313" key="5">
    <source>
        <dbReference type="Proteomes" id="UP000008838"/>
    </source>
</evidence>
<dbReference type="eggNOG" id="ENOG5031RHI">
    <property type="taxonomic scope" value="Bacteria"/>
</dbReference>
<dbReference type="RefSeq" id="WP_012399223.1">
    <property type="nucleotide sequence ID" value="NC_010617.1"/>
</dbReference>
<keyword evidence="2" id="KW-1133">Transmembrane helix</keyword>
<keyword evidence="2" id="KW-0472">Membrane</keyword>
<evidence type="ECO:0000259" key="3">
    <source>
        <dbReference type="Pfam" id="PF13349"/>
    </source>
</evidence>
<feature type="compositionally biased region" description="Basic and acidic residues" evidence="1">
    <location>
        <begin position="47"/>
        <end position="58"/>
    </location>
</feature>
<keyword evidence="5" id="KW-1185">Reference proteome</keyword>
<dbReference type="AlphaFoldDB" id="B2GHZ0"/>
<dbReference type="InterPro" id="IPR025164">
    <property type="entry name" value="Toastrack_DUF4097"/>
</dbReference>